<gene>
    <name evidence="3" type="ORF">LTR77_001377</name>
</gene>
<sequence length="415" mass="45758">MHSLPLLLSLGGLGLALPQASSNYSIVSIPYEYTYLLPDGFTGNTNYTFVNSTHTSNSSINDLFSAAKAAPIISYDQEFLDLVGPNPEIKLIEERPEGHDFAYEMGVWVPERNSVWFTSSVSGDRIPPALYELDLTSNKISEIQTNQPITNPNGGYYFQGKVWIATYPDNQTYSGGIVSVDVNTLEVETVVNSYFGLRYNGVDDIVWATTPDNCSYMYYTDLNFAYLGYENLPPIQLPAAVYRWDPQNRVVLPVISRNQINPNGVRVSPDMKTLYVTDSTATFAEAGPYSPASGPGDTFWLGPYVWAWDLNERGLPVNRRLFAQVRQGIADGIHVDDAGNVWTGEYEGAVVRNPAGKTIGVFNSQYFQADKDAGTQLGFANFAIAGDTLVVLSTTRLWTVKLAKTVVARDSPIVN</sequence>
<dbReference type="Proteomes" id="UP001337655">
    <property type="component" value="Unassembled WGS sequence"/>
</dbReference>
<dbReference type="InterPro" id="IPR011042">
    <property type="entry name" value="6-blade_b-propeller_TolB-like"/>
</dbReference>
<dbReference type="GeneID" id="89922725"/>
<dbReference type="EMBL" id="JAVRRT010000002">
    <property type="protein sequence ID" value="KAK5174297.1"/>
    <property type="molecule type" value="Genomic_DNA"/>
</dbReference>
<keyword evidence="1" id="KW-0732">Signal</keyword>
<evidence type="ECO:0000313" key="3">
    <source>
        <dbReference type="EMBL" id="KAK5174297.1"/>
    </source>
</evidence>
<accession>A0AAV9PPR8</accession>
<dbReference type="SUPFAM" id="SSF63829">
    <property type="entry name" value="Calcium-dependent phosphotriesterase"/>
    <property type="match status" value="1"/>
</dbReference>
<dbReference type="Pfam" id="PF08450">
    <property type="entry name" value="SGL"/>
    <property type="match status" value="1"/>
</dbReference>
<dbReference type="InterPro" id="IPR013658">
    <property type="entry name" value="SGL"/>
</dbReference>
<feature type="chain" id="PRO_5043541454" description="SMP-30/Gluconolactonase/LRE-like region domain-containing protein" evidence="1">
    <location>
        <begin position="17"/>
        <end position="415"/>
    </location>
</feature>
<dbReference type="PANTHER" id="PTHR47064:SF2">
    <property type="entry name" value="SMP-30_GLUCONOLACTONASE_LRE-LIKE REGION DOMAIN-CONTAINING PROTEIN-RELATED"/>
    <property type="match status" value="1"/>
</dbReference>
<dbReference type="RefSeq" id="XP_064662966.1">
    <property type="nucleotide sequence ID" value="XM_064798639.1"/>
</dbReference>
<reference evidence="3 4" key="1">
    <citation type="submission" date="2023-08" db="EMBL/GenBank/DDBJ databases">
        <title>Black Yeasts Isolated from many extreme environments.</title>
        <authorList>
            <person name="Coleine C."/>
            <person name="Stajich J.E."/>
            <person name="Selbmann L."/>
        </authorList>
    </citation>
    <scope>NUCLEOTIDE SEQUENCE [LARGE SCALE GENOMIC DNA]</scope>
    <source>
        <strain evidence="3 4">CCFEE 5935</strain>
    </source>
</reference>
<dbReference type="AlphaFoldDB" id="A0AAV9PPR8"/>
<feature type="signal peptide" evidence="1">
    <location>
        <begin position="1"/>
        <end position="16"/>
    </location>
</feature>
<keyword evidence="4" id="KW-1185">Reference proteome</keyword>
<dbReference type="PANTHER" id="PTHR47064">
    <property type="entry name" value="PUTATIVE (AFU_ORTHOLOGUE AFUA_1G08990)-RELATED"/>
    <property type="match status" value="1"/>
</dbReference>
<feature type="domain" description="SMP-30/Gluconolactonase/LRE-like region" evidence="2">
    <location>
        <begin position="107"/>
        <end position="293"/>
    </location>
</feature>
<name>A0AAV9PPR8_9PEZI</name>
<proteinExistence type="predicted"/>
<organism evidence="3 4">
    <name type="scientific">Saxophila tyrrhenica</name>
    <dbReference type="NCBI Taxonomy" id="1690608"/>
    <lineage>
        <taxon>Eukaryota</taxon>
        <taxon>Fungi</taxon>
        <taxon>Dikarya</taxon>
        <taxon>Ascomycota</taxon>
        <taxon>Pezizomycotina</taxon>
        <taxon>Dothideomycetes</taxon>
        <taxon>Dothideomycetidae</taxon>
        <taxon>Mycosphaerellales</taxon>
        <taxon>Extremaceae</taxon>
        <taxon>Saxophila</taxon>
    </lineage>
</organism>
<protein>
    <recommendedName>
        <fullName evidence="2">SMP-30/Gluconolactonase/LRE-like region domain-containing protein</fullName>
    </recommendedName>
</protein>
<dbReference type="InterPro" id="IPR052988">
    <property type="entry name" value="Oryzine_lactonohydrolase"/>
</dbReference>
<comment type="caution">
    <text evidence="3">The sequence shown here is derived from an EMBL/GenBank/DDBJ whole genome shotgun (WGS) entry which is preliminary data.</text>
</comment>
<dbReference type="Gene3D" id="2.120.10.30">
    <property type="entry name" value="TolB, C-terminal domain"/>
    <property type="match status" value="1"/>
</dbReference>
<evidence type="ECO:0000313" key="4">
    <source>
        <dbReference type="Proteomes" id="UP001337655"/>
    </source>
</evidence>
<evidence type="ECO:0000256" key="1">
    <source>
        <dbReference type="SAM" id="SignalP"/>
    </source>
</evidence>
<evidence type="ECO:0000259" key="2">
    <source>
        <dbReference type="Pfam" id="PF08450"/>
    </source>
</evidence>